<comment type="caution">
    <text evidence="1">The sequence shown here is derived from an EMBL/GenBank/DDBJ whole genome shotgun (WGS) entry which is preliminary data.</text>
</comment>
<name>A0A811URP3_CERCA</name>
<gene>
    <name evidence="1" type="ORF">CCAP1982_LOCUS10322</name>
</gene>
<proteinExistence type="predicted"/>
<evidence type="ECO:0000313" key="2">
    <source>
        <dbReference type="Proteomes" id="UP000606786"/>
    </source>
</evidence>
<organism evidence="1 2">
    <name type="scientific">Ceratitis capitata</name>
    <name type="common">Mediterranean fruit fly</name>
    <name type="synonym">Tephritis capitata</name>
    <dbReference type="NCBI Taxonomy" id="7213"/>
    <lineage>
        <taxon>Eukaryota</taxon>
        <taxon>Metazoa</taxon>
        <taxon>Ecdysozoa</taxon>
        <taxon>Arthropoda</taxon>
        <taxon>Hexapoda</taxon>
        <taxon>Insecta</taxon>
        <taxon>Pterygota</taxon>
        <taxon>Neoptera</taxon>
        <taxon>Endopterygota</taxon>
        <taxon>Diptera</taxon>
        <taxon>Brachycera</taxon>
        <taxon>Muscomorpha</taxon>
        <taxon>Tephritoidea</taxon>
        <taxon>Tephritidae</taxon>
        <taxon>Ceratitis</taxon>
        <taxon>Ceratitis</taxon>
    </lineage>
</organism>
<keyword evidence="2" id="KW-1185">Reference proteome</keyword>
<dbReference type="Proteomes" id="UP000606786">
    <property type="component" value="Unassembled WGS sequence"/>
</dbReference>
<protein>
    <submittedName>
        <fullName evidence="1">(Mediterranean fruit fly) hypothetical protein</fullName>
    </submittedName>
</protein>
<dbReference type="AlphaFoldDB" id="A0A811URP3"/>
<sequence>MMPNPIVIITTNYDSKTTSMQEFDMHQKKTTVVTTCAWHSGSPKDNNTHYIAILGRQVVLGTISPDLNTST</sequence>
<evidence type="ECO:0000313" key="1">
    <source>
        <dbReference type="EMBL" id="CAD7001832.1"/>
    </source>
</evidence>
<dbReference type="EMBL" id="CAJHJT010000023">
    <property type="protein sequence ID" value="CAD7001832.1"/>
    <property type="molecule type" value="Genomic_DNA"/>
</dbReference>
<accession>A0A811URP3</accession>
<reference evidence="1" key="1">
    <citation type="submission" date="2020-11" db="EMBL/GenBank/DDBJ databases">
        <authorList>
            <person name="Whitehead M."/>
        </authorList>
    </citation>
    <scope>NUCLEOTIDE SEQUENCE</scope>
    <source>
        <strain evidence="1">EGII</strain>
    </source>
</reference>